<dbReference type="EMBL" id="JABBWG010000014">
    <property type="protein sequence ID" value="KAG1817070.1"/>
    <property type="molecule type" value="Genomic_DNA"/>
</dbReference>
<evidence type="ECO:0000313" key="2">
    <source>
        <dbReference type="Proteomes" id="UP000807769"/>
    </source>
</evidence>
<comment type="caution">
    <text evidence="1">The sequence shown here is derived from an EMBL/GenBank/DDBJ whole genome shotgun (WGS) entry which is preliminary data.</text>
</comment>
<protein>
    <submittedName>
        <fullName evidence="1">Uncharacterized protein</fullName>
    </submittedName>
</protein>
<reference evidence="1" key="1">
    <citation type="journal article" date="2020" name="New Phytol.">
        <title>Comparative genomics reveals dynamic genome evolution in host specialist ectomycorrhizal fungi.</title>
        <authorList>
            <person name="Lofgren L.A."/>
            <person name="Nguyen N.H."/>
            <person name="Vilgalys R."/>
            <person name="Ruytinx J."/>
            <person name="Liao H.L."/>
            <person name="Branco S."/>
            <person name="Kuo A."/>
            <person name="LaButti K."/>
            <person name="Lipzen A."/>
            <person name="Andreopoulos W."/>
            <person name="Pangilinan J."/>
            <person name="Riley R."/>
            <person name="Hundley H."/>
            <person name="Na H."/>
            <person name="Barry K."/>
            <person name="Grigoriev I.V."/>
            <person name="Stajich J.E."/>
            <person name="Kennedy P.G."/>
        </authorList>
    </citation>
    <scope>NUCLEOTIDE SEQUENCE</scope>
    <source>
        <strain evidence="1">MN1</strain>
    </source>
</reference>
<accession>A0A9P7EBI8</accession>
<dbReference type="OrthoDB" id="2640506at2759"/>
<proteinExistence type="predicted"/>
<keyword evidence="2" id="KW-1185">Reference proteome</keyword>
<dbReference type="RefSeq" id="XP_041193489.1">
    <property type="nucleotide sequence ID" value="XM_041335508.1"/>
</dbReference>
<organism evidence="1 2">
    <name type="scientific">Suillus subaureus</name>
    <dbReference type="NCBI Taxonomy" id="48587"/>
    <lineage>
        <taxon>Eukaryota</taxon>
        <taxon>Fungi</taxon>
        <taxon>Dikarya</taxon>
        <taxon>Basidiomycota</taxon>
        <taxon>Agaricomycotina</taxon>
        <taxon>Agaricomycetes</taxon>
        <taxon>Agaricomycetidae</taxon>
        <taxon>Boletales</taxon>
        <taxon>Suillineae</taxon>
        <taxon>Suillaceae</taxon>
        <taxon>Suillus</taxon>
    </lineage>
</organism>
<dbReference type="GeneID" id="64629525"/>
<evidence type="ECO:0000313" key="1">
    <source>
        <dbReference type="EMBL" id="KAG1817070.1"/>
    </source>
</evidence>
<sequence length="75" mass="8320">MDNYDKLLGGSPVEEEPHARALQLMVRLGQPFDAFLLAQQRVGEYKRIASNHPIVAQVKDIASVDNMDVGTVEIL</sequence>
<name>A0A9P7EBI8_9AGAM</name>
<dbReference type="Proteomes" id="UP000807769">
    <property type="component" value="Unassembled WGS sequence"/>
</dbReference>
<gene>
    <name evidence="1" type="ORF">BJ212DRAFT_1350636</name>
</gene>
<dbReference type="AlphaFoldDB" id="A0A9P7EBI8"/>